<keyword evidence="2" id="KW-1185">Reference proteome</keyword>
<protein>
    <submittedName>
        <fullName evidence="1">Amidase</fullName>
    </submittedName>
</protein>
<evidence type="ECO:0000313" key="1">
    <source>
        <dbReference type="EMBL" id="PTU76194.1"/>
    </source>
</evidence>
<reference evidence="1 2" key="1">
    <citation type="submission" date="2018-04" db="EMBL/GenBank/DDBJ databases">
        <title>Pseudomonas sp. nov., isolated from mangrove soil.</title>
        <authorList>
            <person name="Chen C."/>
        </authorList>
    </citation>
    <scope>NUCLEOTIDE SEQUENCE [LARGE SCALE GENOMIC DNA]</scope>
    <source>
        <strain evidence="1 2">TC-11</strain>
    </source>
</reference>
<organism evidence="1 2">
    <name type="scientific">Pseudomonas mangrovi</name>
    <dbReference type="NCBI Taxonomy" id="2161748"/>
    <lineage>
        <taxon>Bacteria</taxon>
        <taxon>Pseudomonadati</taxon>
        <taxon>Pseudomonadota</taxon>
        <taxon>Gammaproteobacteria</taxon>
        <taxon>Pseudomonadales</taxon>
        <taxon>Pseudomonadaceae</taxon>
        <taxon>Pseudomonas</taxon>
    </lineage>
</organism>
<dbReference type="Proteomes" id="UP000244064">
    <property type="component" value="Unassembled WGS sequence"/>
</dbReference>
<dbReference type="AlphaFoldDB" id="A0A2T5PEM9"/>
<proteinExistence type="predicted"/>
<comment type="caution">
    <text evidence="1">The sequence shown here is derived from an EMBL/GenBank/DDBJ whole genome shotgun (WGS) entry which is preliminary data.</text>
</comment>
<dbReference type="RefSeq" id="WP_108104289.1">
    <property type="nucleotide sequence ID" value="NZ_QASN01000002.1"/>
</dbReference>
<dbReference type="EMBL" id="QASN01000002">
    <property type="protein sequence ID" value="PTU76194.1"/>
    <property type="molecule type" value="Genomic_DNA"/>
</dbReference>
<accession>A0A2T5PEM9</accession>
<gene>
    <name evidence="1" type="ORF">DBO85_00705</name>
</gene>
<evidence type="ECO:0000313" key="2">
    <source>
        <dbReference type="Proteomes" id="UP000244064"/>
    </source>
</evidence>
<dbReference type="OrthoDB" id="6990478at2"/>
<sequence>MKRLFKWLMLLTVLMLAVLVWRERVHLAAFPGIIGSFTAKEYCSCRYVARMPEDYCRGYVKQWLPATLADDPLARRVSATGLGVTRSAVWLGEREGCRLLTQEDRLASDR</sequence>
<name>A0A2T5PEM9_9PSED</name>